<evidence type="ECO:0000313" key="1">
    <source>
        <dbReference type="EMBL" id="KAJ6806678.1"/>
    </source>
</evidence>
<dbReference type="EMBL" id="JANAVB010025598">
    <property type="protein sequence ID" value="KAJ6820474.1"/>
    <property type="molecule type" value="Genomic_DNA"/>
</dbReference>
<keyword evidence="3" id="KW-1185">Reference proteome</keyword>
<dbReference type="AlphaFoldDB" id="A0AAX6ERV8"/>
<dbReference type="EMBL" id="JANAVB010034486">
    <property type="protein sequence ID" value="KAJ6806678.1"/>
    <property type="molecule type" value="Genomic_DNA"/>
</dbReference>
<organism evidence="1 3">
    <name type="scientific">Iris pallida</name>
    <name type="common">Sweet iris</name>
    <dbReference type="NCBI Taxonomy" id="29817"/>
    <lineage>
        <taxon>Eukaryota</taxon>
        <taxon>Viridiplantae</taxon>
        <taxon>Streptophyta</taxon>
        <taxon>Embryophyta</taxon>
        <taxon>Tracheophyta</taxon>
        <taxon>Spermatophyta</taxon>
        <taxon>Magnoliopsida</taxon>
        <taxon>Liliopsida</taxon>
        <taxon>Asparagales</taxon>
        <taxon>Iridaceae</taxon>
        <taxon>Iridoideae</taxon>
        <taxon>Irideae</taxon>
        <taxon>Iris</taxon>
    </lineage>
</organism>
<comment type="caution">
    <text evidence="1">The sequence shown here is derived from an EMBL/GenBank/DDBJ whole genome shotgun (WGS) entry which is preliminary data.</text>
</comment>
<gene>
    <name evidence="1" type="ORF">M6B38_174060</name>
    <name evidence="2" type="ORF">M6B38_397195</name>
</gene>
<proteinExistence type="predicted"/>
<reference evidence="1" key="1">
    <citation type="journal article" date="2023" name="GigaByte">
        <title>Genome assembly of the bearded iris, Iris pallida Lam.</title>
        <authorList>
            <person name="Bruccoleri R.E."/>
            <person name="Oakeley E.J."/>
            <person name="Faust A.M.E."/>
            <person name="Altorfer M."/>
            <person name="Dessus-Babus S."/>
            <person name="Burckhardt D."/>
            <person name="Oertli M."/>
            <person name="Naumann U."/>
            <person name="Petersen F."/>
            <person name="Wong J."/>
        </authorList>
    </citation>
    <scope>NUCLEOTIDE SEQUENCE</scope>
    <source>
        <strain evidence="1">GSM-AAB239-AS_SAM_17_03QT</strain>
    </source>
</reference>
<sequence length="59" mass="6584">MPLDPRKCRPGEPLHERPEVAIVDRTPLHCPRRQVFVASLGAESKPDLSRPFQASPPCP</sequence>
<reference evidence="1" key="2">
    <citation type="submission" date="2023-04" db="EMBL/GenBank/DDBJ databases">
        <authorList>
            <person name="Bruccoleri R.E."/>
            <person name="Oakeley E.J."/>
            <person name="Faust A.-M."/>
            <person name="Dessus-Babus S."/>
            <person name="Altorfer M."/>
            <person name="Burckhardt D."/>
            <person name="Oertli M."/>
            <person name="Naumann U."/>
            <person name="Petersen F."/>
            <person name="Wong J."/>
        </authorList>
    </citation>
    <scope>NUCLEOTIDE SEQUENCE</scope>
    <source>
        <strain evidence="1">GSM-AAB239-AS_SAM_17_03QT</strain>
        <tissue evidence="1">Leaf</tissue>
    </source>
</reference>
<protein>
    <submittedName>
        <fullName evidence="1">Pollen-specific leucine-rich repeat extensin-like protein 3</fullName>
    </submittedName>
</protein>
<dbReference type="Proteomes" id="UP001140949">
    <property type="component" value="Unassembled WGS sequence"/>
</dbReference>
<accession>A0AAX6ERV8</accession>
<name>A0AAX6ERV8_IRIPA</name>
<evidence type="ECO:0000313" key="2">
    <source>
        <dbReference type="EMBL" id="KAJ6820474.1"/>
    </source>
</evidence>
<evidence type="ECO:0000313" key="3">
    <source>
        <dbReference type="Proteomes" id="UP001140949"/>
    </source>
</evidence>